<keyword evidence="4" id="KW-0472">Membrane</keyword>
<dbReference type="EMBL" id="AP022345">
    <property type="protein sequence ID" value="BBU67889.1"/>
    <property type="molecule type" value="Genomic_DNA"/>
</dbReference>
<evidence type="ECO:0000313" key="5">
    <source>
        <dbReference type="EMBL" id="BBU67889.1"/>
    </source>
</evidence>
<evidence type="ECO:0000256" key="1">
    <source>
        <dbReference type="ARBA" id="ARBA00004141"/>
    </source>
</evidence>
<dbReference type="InterPro" id="IPR023380">
    <property type="entry name" value="DsbB-like_sf"/>
</dbReference>
<dbReference type="Proteomes" id="UP000463961">
    <property type="component" value="Chromosome"/>
</dbReference>
<dbReference type="GO" id="GO:0006457">
    <property type="term" value="P:protein folding"/>
    <property type="evidence" value="ECO:0007669"/>
    <property type="project" value="InterPro"/>
</dbReference>
<dbReference type="Pfam" id="PF02600">
    <property type="entry name" value="DsbB"/>
    <property type="match status" value="1"/>
</dbReference>
<dbReference type="AlphaFoldDB" id="A0A679HYW4"/>
<dbReference type="GO" id="GO:0016020">
    <property type="term" value="C:membrane"/>
    <property type="evidence" value="ECO:0007669"/>
    <property type="project" value="UniProtKB-SubCell"/>
</dbReference>
<dbReference type="RefSeq" id="WP_162049146.1">
    <property type="nucleotide sequence ID" value="NZ_AP019011.1"/>
</dbReference>
<reference evidence="6" key="1">
    <citation type="submission" date="2020-01" db="EMBL/GenBank/DDBJ databases">
        <title>Phosphoaccumulans saitamaens gen. nov., sp. nov., a polyphosphate accumulating bacterium isolated from surface river water.</title>
        <authorList>
            <person name="Watanabe K."/>
            <person name="Suda W."/>
        </authorList>
    </citation>
    <scope>NUCLEOTIDE SEQUENCE [LARGE SCALE GENOMIC DNA]</scope>
    <source>
        <strain evidence="6">ICHIAU1</strain>
    </source>
</reference>
<evidence type="ECO:0000256" key="2">
    <source>
        <dbReference type="ARBA" id="ARBA00022692"/>
    </source>
</evidence>
<keyword evidence="2" id="KW-0812">Transmembrane</keyword>
<dbReference type="InterPro" id="IPR003752">
    <property type="entry name" value="DiS_bond_form_DsbB/BdbC"/>
</dbReference>
<dbReference type="Gene3D" id="1.20.1550.10">
    <property type="entry name" value="DsbB-like"/>
    <property type="match status" value="1"/>
</dbReference>
<evidence type="ECO:0000256" key="4">
    <source>
        <dbReference type="ARBA" id="ARBA00023136"/>
    </source>
</evidence>
<name>A0A679HYW4_9RHOO</name>
<keyword evidence="3" id="KW-1133">Transmembrane helix</keyword>
<evidence type="ECO:0000256" key="3">
    <source>
        <dbReference type="ARBA" id="ARBA00022989"/>
    </source>
</evidence>
<organism evidence="5 6">
    <name type="scientific">Fluviibacter phosphoraccumulans</name>
    <dbReference type="NCBI Taxonomy" id="1751046"/>
    <lineage>
        <taxon>Bacteria</taxon>
        <taxon>Pseudomonadati</taxon>
        <taxon>Pseudomonadota</taxon>
        <taxon>Betaproteobacteria</taxon>
        <taxon>Rhodocyclales</taxon>
        <taxon>Fluviibacteraceae</taxon>
        <taxon>Fluviibacter</taxon>
    </lineage>
</organism>
<keyword evidence="6" id="KW-1185">Reference proteome</keyword>
<proteinExistence type="predicted"/>
<accession>A0A679HYW4</accession>
<evidence type="ECO:0000313" key="6">
    <source>
        <dbReference type="Proteomes" id="UP000463961"/>
    </source>
</evidence>
<dbReference type="SUPFAM" id="SSF158442">
    <property type="entry name" value="DsbB-like"/>
    <property type="match status" value="1"/>
</dbReference>
<gene>
    <name evidence="5" type="ORF">ICHIAU1_01720</name>
</gene>
<protein>
    <submittedName>
        <fullName evidence="5">Uncharacterized protein</fullName>
    </submittedName>
</protein>
<sequence>MYLSRVTYLLNTLALAIITAVLGGAFIEQLVMGELPCPLCLLQRAGLIAVGLGFLLNLRFGIQPAHYGVALLGSLVGAAASMRQILLHIAPGDPGYSGAVFGLHLYSWSFVSFVCLMIGIGILLLEPVGNTRPQSRGRIVALTMLGFVAIVLANLVSTLLECGLTQCPDDPVSYMWLDALKSRF</sequence>
<comment type="subcellular location">
    <subcellularLocation>
        <location evidence="1">Membrane</location>
        <topology evidence="1">Multi-pass membrane protein</topology>
    </subcellularLocation>
</comment>
<dbReference type="OrthoDB" id="3711263at2"/>
<dbReference type="GO" id="GO:0015035">
    <property type="term" value="F:protein-disulfide reductase activity"/>
    <property type="evidence" value="ECO:0007669"/>
    <property type="project" value="InterPro"/>
</dbReference>